<dbReference type="InterPro" id="IPR001680">
    <property type="entry name" value="WD40_rpt"/>
</dbReference>
<dbReference type="InterPro" id="IPR045182">
    <property type="entry name" value="JINGUBANG-like"/>
</dbReference>
<dbReference type="OrthoDB" id="6262491at2759"/>
<dbReference type="PANTHER" id="PTHR22844:SF387">
    <property type="entry name" value="F3I6.5 PROTEIN"/>
    <property type="match status" value="1"/>
</dbReference>
<proteinExistence type="predicted"/>
<gene>
    <name evidence="4" type="ORF">MELIAE_LOCUS5862</name>
</gene>
<dbReference type="Pfam" id="PF00400">
    <property type="entry name" value="WD40"/>
    <property type="match status" value="2"/>
</dbReference>
<dbReference type="EMBL" id="OV121134">
    <property type="protein sequence ID" value="CAH0553999.1"/>
    <property type="molecule type" value="Genomic_DNA"/>
</dbReference>
<evidence type="ECO:0000256" key="1">
    <source>
        <dbReference type="ARBA" id="ARBA00022574"/>
    </source>
</evidence>
<reference evidence="4" key="1">
    <citation type="submission" date="2021-12" db="EMBL/GenBank/DDBJ databases">
        <authorList>
            <person name="King R."/>
        </authorList>
    </citation>
    <scope>NUCLEOTIDE SEQUENCE</scope>
</reference>
<dbReference type="PANTHER" id="PTHR22844">
    <property type="entry name" value="F-BOX AND WD40 DOMAIN PROTEIN"/>
    <property type="match status" value="1"/>
</dbReference>
<accession>A0A9P0FH82</accession>
<keyword evidence="2" id="KW-0677">Repeat</keyword>
<evidence type="ECO:0000313" key="5">
    <source>
        <dbReference type="Proteomes" id="UP001154078"/>
    </source>
</evidence>
<feature type="repeat" description="WD" evidence="3">
    <location>
        <begin position="51"/>
        <end position="90"/>
    </location>
</feature>
<keyword evidence="5" id="KW-1185">Reference proteome</keyword>
<name>A0A9P0FH82_BRAAE</name>
<dbReference type="SUPFAM" id="SSF50978">
    <property type="entry name" value="WD40 repeat-like"/>
    <property type="match status" value="1"/>
</dbReference>
<dbReference type="InterPro" id="IPR036322">
    <property type="entry name" value="WD40_repeat_dom_sf"/>
</dbReference>
<keyword evidence="1 3" id="KW-0853">WD repeat</keyword>
<evidence type="ECO:0000313" key="4">
    <source>
        <dbReference type="EMBL" id="CAH0553999.1"/>
    </source>
</evidence>
<organism evidence="4 5">
    <name type="scientific">Brassicogethes aeneus</name>
    <name type="common">Rape pollen beetle</name>
    <name type="synonym">Meligethes aeneus</name>
    <dbReference type="NCBI Taxonomy" id="1431903"/>
    <lineage>
        <taxon>Eukaryota</taxon>
        <taxon>Metazoa</taxon>
        <taxon>Ecdysozoa</taxon>
        <taxon>Arthropoda</taxon>
        <taxon>Hexapoda</taxon>
        <taxon>Insecta</taxon>
        <taxon>Pterygota</taxon>
        <taxon>Neoptera</taxon>
        <taxon>Endopterygota</taxon>
        <taxon>Coleoptera</taxon>
        <taxon>Polyphaga</taxon>
        <taxon>Cucujiformia</taxon>
        <taxon>Nitidulidae</taxon>
        <taxon>Meligethinae</taxon>
        <taxon>Brassicogethes</taxon>
    </lineage>
</organism>
<evidence type="ECO:0000256" key="2">
    <source>
        <dbReference type="ARBA" id="ARBA00022737"/>
    </source>
</evidence>
<dbReference type="AlphaFoldDB" id="A0A9P0FH82"/>
<dbReference type="InterPro" id="IPR020472">
    <property type="entry name" value="WD40_PAC1"/>
</dbReference>
<dbReference type="Gene3D" id="2.130.10.10">
    <property type="entry name" value="YVTN repeat-like/Quinoprotein amine dehydrogenase"/>
    <property type="match status" value="2"/>
</dbReference>
<dbReference type="PROSITE" id="PS50082">
    <property type="entry name" value="WD_REPEATS_2"/>
    <property type="match status" value="1"/>
</dbReference>
<sequence>MTLKIAAQASENDKHEWDINHILYYKGKLYSGSDDGKIKVWSTKLNLEAEVQAHPCSVYYLAANEDSLYSCSNEGTIKTWDLETLKEKNTIDQDENTEFWAIAFLNGCLFAGDQSGNIRAYKDNKFYGAFGIAEPIKDMATDNNSTIFSSNILDVVITKVYVEREKIQYGAKASIDGKAPLALVGNKLCFSSRDGKSIIVHKNDEVEIYPRLTEQKDAHELMINSMAGATLKGEDILFTAGWDKTLKRWRVDDESIKAVENMSLSFVVTKMTVGDDGQLFVGGENGVLVRVDVS</sequence>
<dbReference type="InterPro" id="IPR015943">
    <property type="entry name" value="WD40/YVTN_repeat-like_dom_sf"/>
</dbReference>
<evidence type="ECO:0000256" key="3">
    <source>
        <dbReference type="PROSITE-ProRule" id="PRU00221"/>
    </source>
</evidence>
<dbReference type="Proteomes" id="UP001154078">
    <property type="component" value="Chromosome 3"/>
</dbReference>
<protein>
    <submittedName>
        <fullName evidence="4">Uncharacterized protein</fullName>
    </submittedName>
</protein>
<dbReference type="PRINTS" id="PR00320">
    <property type="entry name" value="GPROTEINBRPT"/>
</dbReference>
<dbReference type="SMART" id="SM00320">
    <property type="entry name" value="WD40"/>
    <property type="match status" value="4"/>
</dbReference>